<dbReference type="InterPro" id="IPR050796">
    <property type="entry name" value="SCF_F-box_component"/>
</dbReference>
<feature type="domain" description="F-box associated beta-propeller type 1" evidence="1">
    <location>
        <begin position="139"/>
        <end position="280"/>
    </location>
</feature>
<protein>
    <recommendedName>
        <fullName evidence="1">F-box associated beta-propeller type 1 domain-containing protein</fullName>
    </recommendedName>
</protein>
<organism evidence="2 3">
    <name type="scientific">Capsicum annuum</name>
    <name type="common">Capsicum pepper</name>
    <dbReference type="NCBI Taxonomy" id="4072"/>
    <lineage>
        <taxon>Eukaryota</taxon>
        <taxon>Viridiplantae</taxon>
        <taxon>Streptophyta</taxon>
        <taxon>Embryophyta</taxon>
        <taxon>Tracheophyta</taxon>
        <taxon>Spermatophyta</taxon>
        <taxon>Magnoliopsida</taxon>
        <taxon>eudicotyledons</taxon>
        <taxon>Gunneridae</taxon>
        <taxon>Pentapetalae</taxon>
        <taxon>asterids</taxon>
        <taxon>lamiids</taxon>
        <taxon>Solanales</taxon>
        <taxon>Solanaceae</taxon>
        <taxon>Solanoideae</taxon>
        <taxon>Capsiceae</taxon>
        <taxon>Capsicum</taxon>
    </lineage>
</organism>
<dbReference type="EMBL" id="AYRZ02000001">
    <property type="protein sequence ID" value="PHT94198.1"/>
    <property type="molecule type" value="Genomic_DNA"/>
</dbReference>
<keyword evidence="3" id="KW-1185">Reference proteome</keyword>
<accession>A0A2G3AJ29</accession>
<evidence type="ECO:0000313" key="3">
    <source>
        <dbReference type="Proteomes" id="UP000222542"/>
    </source>
</evidence>
<dbReference type="OMA" id="CYTIREW"/>
<dbReference type="NCBIfam" id="TIGR01640">
    <property type="entry name" value="F_box_assoc_1"/>
    <property type="match status" value="1"/>
</dbReference>
<dbReference type="Gramene" id="PHT94198">
    <property type="protein sequence ID" value="PHT94198"/>
    <property type="gene ID" value="T459_02080"/>
</dbReference>
<name>A0A2G3AJ29_CAPAN</name>
<dbReference type="STRING" id="4072.A0A2G3AJ29"/>
<dbReference type="PANTHER" id="PTHR31672:SF13">
    <property type="entry name" value="F-BOX PROTEIN CPR30-LIKE"/>
    <property type="match status" value="1"/>
</dbReference>
<dbReference type="InterPro" id="IPR017451">
    <property type="entry name" value="F-box-assoc_interact_dom"/>
</dbReference>
<reference evidence="2 3" key="2">
    <citation type="journal article" date="2017" name="Genome Biol.">
        <title>New reference genome sequences of hot pepper reveal the massive evolution of plant disease-resistance genes by retroduplication.</title>
        <authorList>
            <person name="Kim S."/>
            <person name="Park J."/>
            <person name="Yeom S.I."/>
            <person name="Kim Y.M."/>
            <person name="Seo E."/>
            <person name="Kim K.T."/>
            <person name="Kim M.S."/>
            <person name="Lee J.M."/>
            <person name="Cheong K."/>
            <person name="Shin H.S."/>
            <person name="Kim S.B."/>
            <person name="Han K."/>
            <person name="Lee J."/>
            <person name="Park M."/>
            <person name="Lee H.A."/>
            <person name="Lee H.Y."/>
            <person name="Lee Y."/>
            <person name="Oh S."/>
            <person name="Lee J.H."/>
            <person name="Choi E."/>
            <person name="Choi E."/>
            <person name="Lee S.E."/>
            <person name="Jeon J."/>
            <person name="Kim H."/>
            <person name="Choi G."/>
            <person name="Song H."/>
            <person name="Lee J."/>
            <person name="Lee S.C."/>
            <person name="Kwon J.K."/>
            <person name="Lee H.Y."/>
            <person name="Koo N."/>
            <person name="Hong Y."/>
            <person name="Kim R.W."/>
            <person name="Kang W.H."/>
            <person name="Huh J.H."/>
            <person name="Kang B.C."/>
            <person name="Yang T.J."/>
            <person name="Lee Y.H."/>
            <person name="Bennetzen J.L."/>
            <person name="Choi D."/>
        </authorList>
    </citation>
    <scope>NUCLEOTIDE SEQUENCE [LARGE SCALE GENOMIC DNA]</scope>
    <source>
        <strain evidence="3">cv. CM334</strain>
    </source>
</reference>
<dbReference type="Proteomes" id="UP000222542">
    <property type="component" value="Unassembled WGS sequence"/>
</dbReference>
<dbReference type="InterPro" id="IPR006527">
    <property type="entry name" value="F-box-assoc_dom_typ1"/>
</dbReference>
<dbReference type="PANTHER" id="PTHR31672">
    <property type="entry name" value="BNACNNG10540D PROTEIN"/>
    <property type="match status" value="1"/>
</dbReference>
<evidence type="ECO:0000259" key="1">
    <source>
        <dbReference type="Pfam" id="PF07734"/>
    </source>
</evidence>
<gene>
    <name evidence="2" type="ORF">T459_02080</name>
</gene>
<comment type="caution">
    <text evidence="2">The sequence shown here is derived from an EMBL/GenBank/DDBJ whole genome shotgun (WGS) entry which is preliminary data.</text>
</comment>
<proteinExistence type="predicted"/>
<dbReference type="AlphaFoldDB" id="A0A2G3AJ29"/>
<reference evidence="2 3" key="1">
    <citation type="journal article" date="2014" name="Nat. Genet.">
        <title>Genome sequence of the hot pepper provides insights into the evolution of pungency in Capsicum species.</title>
        <authorList>
            <person name="Kim S."/>
            <person name="Park M."/>
            <person name="Yeom S.I."/>
            <person name="Kim Y.M."/>
            <person name="Lee J.M."/>
            <person name="Lee H.A."/>
            <person name="Seo E."/>
            <person name="Choi J."/>
            <person name="Cheong K."/>
            <person name="Kim K.T."/>
            <person name="Jung K."/>
            <person name="Lee G.W."/>
            <person name="Oh S.K."/>
            <person name="Bae C."/>
            <person name="Kim S.B."/>
            <person name="Lee H.Y."/>
            <person name="Kim S.Y."/>
            <person name="Kim M.S."/>
            <person name="Kang B.C."/>
            <person name="Jo Y.D."/>
            <person name="Yang H.B."/>
            <person name="Jeong H.J."/>
            <person name="Kang W.H."/>
            <person name="Kwon J.K."/>
            <person name="Shin C."/>
            <person name="Lim J.Y."/>
            <person name="Park J.H."/>
            <person name="Huh J.H."/>
            <person name="Kim J.S."/>
            <person name="Kim B.D."/>
            <person name="Cohen O."/>
            <person name="Paran I."/>
            <person name="Suh M.C."/>
            <person name="Lee S.B."/>
            <person name="Kim Y.K."/>
            <person name="Shin Y."/>
            <person name="Noh S.J."/>
            <person name="Park J."/>
            <person name="Seo Y.S."/>
            <person name="Kwon S.Y."/>
            <person name="Kim H.A."/>
            <person name="Park J.M."/>
            <person name="Kim H.J."/>
            <person name="Choi S.B."/>
            <person name="Bosland P.W."/>
            <person name="Reeves G."/>
            <person name="Jo S.H."/>
            <person name="Lee B.W."/>
            <person name="Cho H.T."/>
            <person name="Choi H.S."/>
            <person name="Lee M.S."/>
            <person name="Yu Y."/>
            <person name="Do Choi Y."/>
            <person name="Park B.S."/>
            <person name="van Deynze A."/>
            <person name="Ashrafi H."/>
            <person name="Hill T."/>
            <person name="Kim W.T."/>
            <person name="Pai H.S."/>
            <person name="Ahn H.K."/>
            <person name="Yeam I."/>
            <person name="Giovannoni J.J."/>
            <person name="Rose J.K."/>
            <person name="Sorensen I."/>
            <person name="Lee S.J."/>
            <person name="Kim R.W."/>
            <person name="Choi I.Y."/>
            <person name="Choi B.S."/>
            <person name="Lim J.S."/>
            <person name="Lee Y.H."/>
            <person name="Choi D."/>
        </authorList>
    </citation>
    <scope>NUCLEOTIDE SEQUENCE [LARGE SCALE GENOMIC DNA]</scope>
    <source>
        <strain evidence="3">cv. CM334</strain>
    </source>
</reference>
<sequence length="286" mass="33127">MREARLRWFGHVKRRGMDAPVRRCERLALDGFRRGKGRPKKRSKMEDKTVIKVPIDVVVNIFDDSSEISLAISSTFINLHLNANEESILFKRSYKEEPSQFRSIMSFLSNSHDNDDLRPVSPDLAVPYLSGSSIFHRIIGPCNGLVALTDTINILLFNPATRHFRLLKPSPFGSPLGFRRSINGFAFGFDLIANDYKIVRLAEVHGEPPFYCYTIREWRVEVYELSINTWREADVMDERLPSVHWYPCAELLYKWASHWFACSNTVGILCFDMRTETFRNIKMPDT</sequence>
<dbReference type="Pfam" id="PF07734">
    <property type="entry name" value="FBA_1"/>
    <property type="match status" value="1"/>
</dbReference>
<evidence type="ECO:0000313" key="2">
    <source>
        <dbReference type="EMBL" id="PHT94198.1"/>
    </source>
</evidence>